<dbReference type="RefSeq" id="WP_036779713.1">
    <property type="nucleotide sequence ID" value="NZ_AVBG01000001.1"/>
</dbReference>
<reference evidence="13 14" key="1">
    <citation type="submission" date="2013-08" db="EMBL/GenBank/DDBJ databases">
        <title>Genome of Pontibacillus chungwhensis.</title>
        <authorList>
            <person name="Wang Q."/>
            <person name="Wang G."/>
        </authorList>
    </citation>
    <scope>NUCLEOTIDE SEQUENCE [LARGE SCALE GENOMIC DNA]</scope>
    <source>
        <strain evidence="13 14">BH030062</strain>
    </source>
</reference>
<evidence type="ECO:0000256" key="7">
    <source>
        <dbReference type="PIRSR" id="PIRSR000524-1"/>
    </source>
</evidence>
<dbReference type="Gene3D" id="3.90.1150.10">
    <property type="entry name" value="Aspartate Aminotransferase, domain 1"/>
    <property type="match status" value="1"/>
</dbReference>
<gene>
    <name evidence="13" type="ORF">N780_13240</name>
</gene>
<dbReference type="EMBL" id="AVBG01000001">
    <property type="protein sequence ID" value="KGP93252.1"/>
    <property type="molecule type" value="Genomic_DNA"/>
</dbReference>
<evidence type="ECO:0000256" key="5">
    <source>
        <dbReference type="ARBA" id="ARBA00054899"/>
    </source>
</evidence>
<dbReference type="eggNOG" id="COG0075">
    <property type="taxonomic scope" value="Bacteria"/>
</dbReference>
<keyword evidence="13" id="KW-0032">Aminotransferase</keyword>
<dbReference type="FunFam" id="3.90.1150.10:FF:000031">
    <property type="entry name" value="Serine--glyoxylate aminotransferase"/>
    <property type="match status" value="1"/>
</dbReference>
<comment type="function">
    <text evidence="5">Soluble hydrogenase catalyzes both production and consumption of hydrogen from suitable artificial electron donors or acceptors. This subunit catalyzes the tritium-exchange activity.</text>
</comment>
<dbReference type="Gene3D" id="3.40.640.10">
    <property type="entry name" value="Type I PLP-dependent aspartate aminotransferase-like (Major domain)"/>
    <property type="match status" value="1"/>
</dbReference>
<dbReference type="InterPro" id="IPR000192">
    <property type="entry name" value="Aminotrans_V_dom"/>
</dbReference>
<dbReference type="GO" id="GO:0008453">
    <property type="term" value="F:alanine-glyoxylate transaminase activity"/>
    <property type="evidence" value="ECO:0007669"/>
    <property type="project" value="TreeGrafter"/>
</dbReference>
<keyword evidence="4 8" id="KW-0663">Pyridoxal phosphate</keyword>
<evidence type="ECO:0000256" key="6">
    <source>
        <dbReference type="ARBA" id="ARBA00079151"/>
    </source>
</evidence>
<dbReference type="PIRSF" id="PIRSF000524">
    <property type="entry name" value="SPT"/>
    <property type="match status" value="1"/>
</dbReference>
<accession>A0A0A2UY91</accession>
<dbReference type="GO" id="GO:0019265">
    <property type="term" value="P:glycine biosynthetic process, by transamination of glyoxylate"/>
    <property type="evidence" value="ECO:0007669"/>
    <property type="project" value="TreeGrafter"/>
</dbReference>
<evidence type="ECO:0000256" key="4">
    <source>
        <dbReference type="ARBA" id="ARBA00022898"/>
    </source>
</evidence>
<dbReference type="GO" id="GO:0004760">
    <property type="term" value="F:L-serine-pyruvate transaminase activity"/>
    <property type="evidence" value="ECO:0007669"/>
    <property type="project" value="TreeGrafter"/>
</dbReference>
<sequence>MLQDQTFLRAPGPTPIPDRVKHAMNQPMIGHRSPSFARLFADTSERLKPIFGTSQPVYTLTASGTAALEAAVTNTVAKGEKVIVVVAGAFGDRFANVCEHNGYNTHRLEIEWGRSVTSEELKSTLKEHQDAKAVLLTYNETSTGVMHPIQQLSQTVHQYSEALVLVDGVSCIGGVPGNMDQWNLDVLVTGSQKAMMLPPGLSFVALSKRAEAKLEEGNPSFYLNIKAYQKQLENSMTPYTPAVSLIQGLQEVSKMMEEETLEHVFDRHQIMKDMTRAGIKALGLPLLTNEEDASPTVTSVRETEQFKPDELRSLLSKQFGLTLAGGQKELKGKIFRIGHMGYCSPADVLTTLSMIEIGLQQLGVDIELGAGVKAAQEVYVKHV</sequence>
<evidence type="ECO:0000313" key="14">
    <source>
        <dbReference type="Proteomes" id="UP000030153"/>
    </source>
</evidence>
<evidence type="ECO:0000259" key="12">
    <source>
        <dbReference type="Pfam" id="PF00266"/>
    </source>
</evidence>
<dbReference type="InterPro" id="IPR024169">
    <property type="entry name" value="SP_NH2Trfase/AEP_transaminase"/>
</dbReference>
<dbReference type="PROSITE" id="PS00595">
    <property type="entry name" value="AA_TRANSFER_CLASS_5"/>
    <property type="match status" value="1"/>
</dbReference>
<dbReference type="FunFam" id="3.40.640.10:FF:000054">
    <property type="entry name" value="Serine--glyoxylate aminotransferase"/>
    <property type="match status" value="1"/>
</dbReference>
<feature type="region of interest" description="Disordered" evidence="11">
    <location>
        <begin position="1"/>
        <end position="21"/>
    </location>
</feature>
<dbReference type="PANTHER" id="PTHR21152:SF40">
    <property type="entry name" value="ALANINE--GLYOXYLATE AMINOTRANSFERASE"/>
    <property type="match status" value="1"/>
</dbReference>
<keyword evidence="14" id="KW-1185">Reference proteome</keyword>
<evidence type="ECO:0000256" key="2">
    <source>
        <dbReference type="ARBA" id="ARBA00009236"/>
    </source>
</evidence>
<dbReference type="InterPro" id="IPR020578">
    <property type="entry name" value="Aminotrans_V_PyrdxlP_BS"/>
</dbReference>
<dbReference type="OrthoDB" id="389074at2"/>
<dbReference type="InterPro" id="IPR015421">
    <property type="entry name" value="PyrdxlP-dep_Trfase_major"/>
</dbReference>
<dbReference type="STRING" id="1385513.N780_13240"/>
<protein>
    <recommendedName>
        <fullName evidence="6">Tritium exchange subunit</fullName>
    </recommendedName>
</protein>
<dbReference type="Pfam" id="PF00266">
    <property type="entry name" value="Aminotran_5"/>
    <property type="match status" value="1"/>
</dbReference>
<feature type="modified residue" description="N6-(pyridoxal phosphate)lysine" evidence="8">
    <location>
        <position position="193"/>
    </location>
</feature>
<dbReference type="AlphaFoldDB" id="A0A0A2UY91"/>
<dbReference type="Proteomes" id="UP000030153">
    <property type="component" value="Unassembled WGS sequence"/>
</dbReference>
<evidence type="ECO:0000256" key="11">
    <source>
        <dbReference type="SAM" id="MobiDB-lite"/>
    </source>
</evidence>
<dbReference type="SUPFAM" id="SSF53383">
    <property type="entry name" value="PLP-dependent transferases"/>
    <property type="match status" value="1"/>
</dbReference>
<organism evidence="13 14">
    <name type="scientific">Pontibacillus chungwhensis BH030062</name>
    <dbReference type="NCBI Taxonomy" id="1385513"/>
    <lineage>
        <taxon>Bacteria</taxon>
        <taxon>Bacillati</taxon>
        <taxon>Bacillota</taxon>
        <taxon>Bacilli</taxon>
        <taxon>Bacillales</taxon>
        <taxon>Bacillaceae</taxon>
        <taxon>Pontibacillus</taxon>
    </lineage>
</organism>
<evidence type="ECO:0000256" key="9">
    <source>
        <dbReference type="RuleBase" id="RU004075"/>
    </source>
</evidence>
<evidence type="ECO:0000256" key="1">
    <source>
        <dbReference type="ARBA" id="ARBA00001933"/>
    </source>
</evidence>
<dbReference type="InterPro" id="IPR015424">
    <property type="entry name" value="PyrdxlP-dep_Trfase"/>
</dbReference>
<comment type="cofactor">
    <cofactor evidence="1 8 10">
        <name>pyridoxal 5'-phosphate</name>
        <dbReference type="ChEBI" id="CHEBI:597326"/>
    </cofactor>
</comment>
<dbReference type="InterPro" id="IPR015422">
    <property type="entry name" value="PyrdxlP-dep_Trfase_small"/>
</dbReference>
<dbReference type="PANTHER" id="PTHR21152">
    <property type="entry name" value="AMINOTRANSFERASE CLASS V"/>
    <property type="match status" value="1"/>
</dbReference>
<evidence type="ECO:0000256" key="3">
    <source>
        <dbReference type="ARBA" id="ARBA00011771"/>
    </source>
</evidence>
<name>A0A0A2UY91_9BACI</name>
<feature type="binding site" evidence="7">
    <location>
        <position position="336"/>
    </location>
    <ligand>
        <name>substrate</name>
    </ligand>
</feature>
<comment type="caution">
    <text evidence="13">The sequence shown here is derived from an EMBL/GenBank/DDBJ whole genome shotgun (WGS) entry which is preliminary data.</text>
</comment>
<evidence type="ECO:0000256" key="10">
    <source>
        <dbReference type="RuleBase" id="RU004504"/>
    </source>
</evidence>
<comment type="similarity">
    <text evidence="2 9">Belongs to the class-V pyridoxal-phosphate-dependent aminotransferase family.</text>
</comment>
<feature type="domain" description="Aminotransferase class V" evidence="12">
    <location>
        <begin position="28"/>
        <end position="328"/>
    </location>
</feature>
<keyword evidence="13" id="KW-0808">Transferase</keyword>
<proteinExistence type="inferred from homology"/>
<evidence type="ECO:0000256" key="8">
    <source>
        <dbReference type="PIRSR" id="PIRSR000524-50"/>
    </source>
</evidence>
<evidence type="ECO:0000313" key="13">
    <source>
        <dbReference type="EMBL" id="KGP93252.1"/>
    </source>
</evidence>
<comment type="subunit">
    <text evidence="3">Heterodimer of a large and a small subunit.</text>
</comment>